<feature type="transmembrane region" description="Helical" evidence="5">
    <location>
        <begin position="143"/>
        <end position="166"/>
    </location>
</feature>
<evidence type="ECO:0000256" key="1">
    <source>
        <dbReference type="ARBA" id="ARBA00004141"/>
    </source>
</evidence>
<dbReference type="GO" id="GO:0016020">
    <property type="term" value="C:membrane"/>
    <property type="evidence" value="ECO:0007669"/>
    <property type="project" value="UniProtKB-SubCell"/>
</dbReference>
<keyword evidence="4 5" id="KW-0472">Membrane</keyword>
<organism evidence="7 8">
    <name type="scientific">Pleionea litopenaei</name>
    <dbReference type="NCBI Taxonomy" id="3070815"/>
    <lineage>
        <taxon>Bacteria</taxon>
        <taxon>Pseudomonadati</taxon>
        <taxon>Pseudomonadota</taxon>
        <taxon>Gammaproteobacteria</taxon>
        <taxon>Oceanospirillales</taxon>
        <taxon>Pleioneaceae</taxon>
        <taxon>Pleionea</taxon>
    </lineage>
</organism>
<comment type="subcellular location">
    <subcellularLocation>
        <location evidence="1">Membrane</location>
        <topology evidence="1">Multi-pass membrane protein</topology>
    </subcellularLocation>
</comment>
<feature type="transmembrane region" description="Helical" evidence="5">
    <location>
        <begin position="91"/>
        <end position="110"/>
    </location>
</feature>
<dbReference type="InterPro" id="IPR007016">
    <property type="entry name" value="O-antigen_ligase-rel_domated"/>
</dbReference>
<feature type="transmembrane region" description="Helical" evidence="5">
    <location>
        <begin position="217"/>
        <end position="235"/>
    </location>
</feature>
<evidence type="ECO:0000256" key="5">
    <source>
        <dbReference type="SAM" id="Phobius"/>
    </source>
</evidence>
<dbReference type="KEGG" id="plei:Q9312_13315"/>
<evidence type="ECO:0000313" key="7">
    <source>
        <dbReference type="EMBL" id="WMS86199.1"/>
    </source>
</evidence>
<evidence type="ECO:0000259" key="6">
    <source>
        <dbReference type="Pfam" id="PF04932"/>
    </source>
</evidence>
<dbReference type="EMBL" id="CP133548">
    <property type="protein sequence ID" value="WMS86199.1"/>
    <property type="molecule type" value="Genomic_DNA"/>
</dbReference>
<feature type="transmembrane region" description="Helical" evidence="5">
    <location>
        <begin position="255"/>
        <end position="274"/>
    </location>
</feature>
<keyword evidence="2 5" id="KW-0812">Transmembrane</keyword>
<keyword evidence="3 5" id="KW-1133">Transmembrane helix</keyword>
<feature type="transmembrane region" description="Helical" evidence="5">
    <location>
        <begin position="388"/>
        <end position="421"/>
    </location>
</feature>
<dbReference type="PANTHER" id="PTHR37422:SF13">
    <property type="entry name" value="LIPOPOLYSACCHARIDE BIOSYNTHESIS PROTEIN PA4999-RELATED"/>
    <property type="match status" value="1"/>
</dbReference>
<dbReference type="Proteomes" id="UP001239782">
    <property type="component" value="Chromosome"/>
</dbReference>
<feature type="transmembrane region" description="Helical" evidence="5">
    <location>
        <begin position="56"/>
        <end position="79"/>
    </location>
</feature>
<evidence type="ECO:0000256" key="2">
    <source>
        <dbReference type="ARBA" id="ARBA00022692"/>
    </source>
</evidence>
<protein>
    <submittedName>
        <fullName evidence="7">O-antigen ligase family protein</fullName>
    </submittedName>
</protein>
<dbReference type="AlphaFoldDB" id="A0AA51X5U7"/>
<dbReference type="RefSeq" id="WP_309201351.1">
    <property type="nucleotide sequence ID" value="NZ_CP133548.1"/>
</dbReference>
<feature type="transmembrane region" description="Helical" evidence="5">
    <location>
        <begin position="186"/>
        <end position="205"/>
    </location>
</feature>
<feature type="transmembrane region" description="Helical" evidence="5">
    <location>
        <begin position="116"/>
        <end position="136"/>
    </location>
</feature>
<keyword evidence="7" id="KW-0436">Ligase</keyword>
<feature type="domain" description="O-antigen ligase-related" evidence="6">
    <location>
        <begin position="222"/>
        <end position="359"/>
    </location>
</feature>
<keyword evidence="8" id="KW-1185">Reference proteome</keyword>
<evidence type="ECO:0000256" key="3">
    <source>
        <dbReference type="ARBA" id="ARBA00022989"/>
    </source>
</evidence>
<accession>A0AA51X5U7</accession>
<gene>
    <name evidence="7" type="ORF">Q9312_13315</name>
</gene>
<dbReference type="Pfam" id="PF04932">
    <property type="entry name" value="Wzy_C"/>
    <property type="match status" value="1"/>
</dbReference>
<reference evidence="7 8" key="1">
    <citation type="submission" date="2023-08" db="EMBL/GenBank/DDBJ databases">
        <title>Pleionea litopenaei sp. nov., isolated from stomach of juvenile Litopenaeus vannamei.</title>
        <authorList>
            <person name="Rho A.M."/>
            <person name="Hwang C.Y."/>
        </authorList>
    </citation>
    <scope>NUCLEOTIDE SEQUENCE [LARGE SCALE GENOMIC DNA]</scope>
    <source>
        <strain evidence="7 8">HL-JVS1</strain>
    </source>
</reference>
<dbReference type="InterPro" id="IPR051533">
    <property type="entry name" value="WaaL-like"/>
</dbReference>
<name>A0AA51X5U7_9GAMM</name>
<evidence type="ECO:0000313" key="8">
    <source>
        <dbReference type="Proteomes" id="UP001239782"/>
    </source>
</evidence>
<evidence type="ECO:0000256" key="4">
    <source>
        <dbReference type="ARBA" id="ARBA00023136"/>
    </source>
</evidence>
<dbReference type="GO" id="GO:0016874">
    <property type="term" value="F:ligase activity"/>
    <property type="evidence" value="ECO:0007669"/>
    <property type="project" value="UniProtKB-KW"/>
</dbReference>
<dbReference type="PANTHER" id="PTHR37422">
    <property type="entry name" value="TEICHURONIC ACID BIOSYNTHESIS PROTEIN TUAE"/>
    <property type="match status" value="1"/>
</dbReference>
<sequence>MSESALIKRKSKLSDTQAESFFFLKIGAMWKYFRSEHPSFWCICAYLFFEYTRPQAIFPVIDFMPWAQILLILSLGFAFLDKSVKWVSSPINKLMIVFGVLIYLSSLHAYDSSVSQQYFINFYGWLVIYFLIINIINTKERLYIFTLIFIFSAAKIAVGTTLVWASRGFVFATWGLEGPEGYFKNSGELTILMLTLFPVVFFLLTRIKIKINWIEKGLLALFTACSVLTILGASSRGSQLALACLLLFMFRKHVFRIKPIIALGLICLLAYKFLPQEQVARFQEMGEDETSVQRLLYWKNGIKMIQDHPFTGVGFYNFPSYYNSHYSYDLVGRTRAQLPHNILIQVGTDMGYPGLIVFLSFFWCALRKNPKLDMPNNSEQLALQINNGVLYGAIGFFIAGQFVTVAYYPFLWIALAFNVAIKNIMIQNQEKTRTKAISLSEVKS</sequence>
<feature type="transmembrane region" description="Helical" evidence="5">
    <location>
        <begin position="350"/>
        <end position="368"/>
    </location>
</feature>
<proteinExistence type="predicted"/>